<gene>
    <name evidence="17" type="ORF">SNAT2548_LOCUS20592</name>
</gene>
<proteinExistence type="inferred from homology"/>
<dbReference type="PROSITE" id="PS00469">
    <property type="entry name" value="NDPK"/>
    <property type="match status" value="1"/>
</dbReference>
<dbReference type="InterPro" id="IPR036900">
    <property type="entry name" value="A-D-PHexomutase_C_sf"/>
</dbReference>
<name>A0A812QI87_9DINO</name>
<protein>
    <recommendedName>
        <fullName evidence="4">inorganic diphosphatase</fullName>
        <ecNumber evidence="4">3.6.1.1</ecNumber>
    </recommendedName>
</protein>
<dbReference type="FunFam" id="3.40.120.10:FF:000004">
    <property type="entry name" value="Phosphoglucomutase 5"/>
    <property type="match status" value="1"/>
</dbReference>
<keyword evidence="8" id="KW-0548">Nucleotidyltransferase</keyword>
<evidence type="ECO:0000256" key="11">
    <source>
        <dbReference type="ARBA" id="ARBA00022842"/>
    </source>
</evidence>
<comment type="caution">
    <text evidence="17">The sequence shown here is derived from an EMBL/GenBank/DDBJ whole genome shotgun (WGS) entry which is preliminary data.</text>
</comment>
<evidence type="ECO:0000256" key="7">
    <source>
        <dbReference type="ARBA" id="ARBA00022679"/>
    </source>
</evidence>
<dbReference type="CDD" id="cd04413">
    <property type="entry name" value="NDPk_I"/>
    <property type="match status" value="1"/>
</dbReference>
<keyword evidence="9" id="KW-0479">Metal-binding</keyword>
<comment type="cofactor">
    <cofactor evidence="1">
        <name>Mg(2+)</name>
        <dbReference type="ChEBI" id="CHEBI:18420"/>
    </cofactor>
</comment>
<dbReference type="SUPFAM" id="SSF53448">
    <property type="entry name" value="Nucleotide-diphospho-sugar transferases"/>
    <property type="match status" value="2"/>
</dbReference>
<dbReference type="GO" id="GO:0004614">
    <property type="term" value="F:phosphoglucomutase activity"/>
    <property type="evidence" value="ECO:0007669"/>
    <property type="project" value="InterPro"/>
</dbReference>
<evidence type="ECO:0000256" key="9">
    <source>
        <dbReference type="ARBA" id="ARBA00022723"/>
    </source>
</evidence>
<dbReference type="SUPFAM" id="SSF53756">
    <property type="entry name" value="UDP-Glycosyltransferase/glycogen phosphorylase"/>
    <property type="match status" value="1"/>
</dbReference>
<feature type="region of interest" description="Disordered" evidence="15">
    <location>
        <begin position="1893"/>
        <end position="1933"/>
    </location>
</feature>
<dbReference type="Gene3D" id="3.90.80.10">
    <property type="entry name" value="Inorganic pyrophosphatase"/>
    <property type="match status" value="3"/>
</dbReference>
<evidence type="ECO:0000256" key="2">
    <source>
        <dbReference type="ARBA" id="ARBA00006220"/>
    </source>
</evidence>
<dbReference type="InterPro" id="IPR016055">
    <property type="entry name" value="A-D-PHexomutase_a/b/a-I/II/III"/>
</dbReference>
<dbReference type="GO" id="GO:0004427">
    <property type="term" value="F:inorganic diphosphate phosphatase activity"/>
    <property type="evidence" value="ECO:0007669"/>
    <property type="project" value="UniProtKB-EC"/>
</dbReference>
<dbReference type="GO" id="GO:0006183">
    <property type="term" value="P:GTP biosynthetic process"/>
    <property type="evidence" value="ECO:0007669"/>
    <property type="project" value="InterPro"/>
</dbReference>
<keyword evidence="12" id="KW-0413">Isomerase</keyword>
<dbReference type="PRINTS" id="PR01243">
    <property type="entry name" value="NUCDPKINASE"/>
</dbReference>
<dbReference type="PROSITE" id="PS00387">
    <property type="entry name" value="PPASE"/>
    <property type="match status" value="1"/>
</dbReference>
<feature type="compositionally biased region" description="Basic and acidic residues" evidence="15">
    <location>
        <begin position="1902"/>
        <end position="1928"/>
    </location>
</feature>
<dbReference type="GO" id="GO:0005975">
    <property type="term" value="P:carbohydrate metabolic process"/>
    <property type="evidence" value="ECO:0007669"/>
    <property type="project" value="InterPro"/>
</dbReference>
<dbReference type="Pfam" id="PF02880">
    <property type="entry name" value="PGM_PMM_III"/>
    <property type="match status" value="1"/>
</dbReference>
<dbReference type="InterPro" id="IPR034907">
    <property type="entry name" value="NDK-like_dom"/>
</dbReference>
<feature type="region of interest" description="Disordered" evidence="15">
    <location>
        <begin position="829"/>
        <end position="849"/>
    </location>
</feature>
<evidence type="ECO:0000256" key="13">
    <source>
        <dbReference type="PROSITE-ProRule" id="PRU00706"/>
    </source>
</evidence>
<dbReference type="SUPFAM" id="SSF50324">
    <property type="entry name" value="Inorganic pyrophosphatase"/>
    <property type="match status" value="3"/>
</dbReference>
<dbReference type="PANTHER" id="PTHR22573">
    <property type="entry name" value="PHOSPHOHEXOMUTASE FAMILY MEMBER"/>
    <property type="match status" value="1"/>
</dbReference>
<dbReference type="Gene3D" id="3.40.120.10">
    <property type="entry name" value="Alpha-D-Glucose-1,6-Bisphosphate, subunit A, domain 3"/>
    <property type="match status" value="3"/>
</dbReference>
<dbReference type="Gene3D" id="3.90.550.10">
    <property type="entry name" value="Spore Coat Polysaccharide Biosynthesis Protein SpsA, Chain A"/>
    <property type="match status" value="2"/>
</dbReference>
<evidence type="ECO:0000256" key="15">
    <source>
        <dbReference type="SAM" id="MobiDB-lite"/>
    </source>
</evidence>
<dbReference type="Proteomes" id="UP000604046">
    <property type="component" value="Unassembled WGS sequence"/>
</dbReference>
<evidence type="ECO:0000313" key="17">
    <source>
        <dbReference type="EMBL" id="CAE7377000.1"/>
    </source>
</evidence>
<dbReference type="SUPFAM" id="SSF54919">
    <property type="entry name" value="Nucleoside diphosphate kinase, NDK"/>
    <property type="match status" value="1"/>
</dbReference>
<dbReference type="InterPro" id="IPR005846">
    <property type="entry name" value="A-D-PHexomutase_a/b/a-III"/>
</dbReference>
<keyword evidence="11" id="KW-0460">Magnesium</keyword>
<keyword evidence="7" id="KW-0808">Transferase</keyword>
<evidence type="ECO:0000256" key="5">
    <source>
        <dbReference type="ARBA" id="ARBA00022553"/>
    </source>
</evidence>
<dbReference type="InterPro" id="IPR013534">
    <property type="entry name" value="Starch_synth_cat_dom"/>
</dbReference>
<dbReference type="Pfam" id="PF02879">
    <property type="entry name" value="PGM_PMM_II"/>
    <property type="match status" value="1"/>
</dbReference>
<dbReference type="NCBIfam" id="NF005737">
    <property type="entry name" value="PRK07564.1-1"/>
    <property type="match status" value="1"/>
</dbReference>
<dbReference type="InterPro" id="IPR002618">
    <property type="entry name" value="UDPGP_fam"/>
</dbReference>
<dbReference type="Pfam" id="PF00334">
    <property type="entry name" value="NDK"/>
    <property type="match status" value="1"/>
</dbReference>
<dbReference type="Pfam" id="PF00719">
    <property type="entry name" value="Pyrophosphatase"/>
    <property type="match status" value="3"/>
</dbReference>
<dbReference type="InterPro" id="IPR023005">
    <property type="entry name" value="Nucleoside_diP_kinase_AS"/>
</dbReference>
<evidence type="ECO:0000259" key="16">
    <source>
        <dbReference type="SMART" id="SM00562"/>
    </source>
</evidence>
<comment type="similarity">
    <text evidence="3">Belongs to the phosphohexose mutase family.</text>
</comment>
<dbReference type="Gene3D" id="3.40.50.2000">
    <property type="entry name" value="Glycogen Phosphorylase B"/>
    <property type="match status" value="1"/>
</dbReference>
<dbReference type="Pfam" id="PF01704">
    <property type="entry name" value="UDPGP"/>
    <property type="match status" value="3"/>
</dbReference>
<dbReference type="InterPro" id="IPR005844">
    <property type="entry name" value="A-D-PHexomutase_a/b/a-I"/>
</dbReference>
<evidence type="ECO:0000256" key="6">
    <source>
        <dbReference type="ARBA" id="ARBA00022676"/>
    </source>
</evidence>
<dbReference type="PROSITE" id="PS51374">
    <property type="entry name" value="NDPK_LIKE"/>
    <property type="match status" value="1"/>
</dbReference>
<dbReference type="Pfam" id="PF02878">
    <property type="entry name" value="PGM_PMM_I"/>
    <property type="match status" value="1"/>
</dbReference>
<evidence type="ECO:0000256" key="4">
    <source>
        <dbReference type="ARBA" id="ARBA00012146"/>
    </source>
</evidence>
<dbReference type="InterPro" id="IPR029044">
    <property type="entry name" value="Nucleotide-diphossugar_trans"/>
</dbReference>
<dbReference type="OrthoDB" id="2291at2759"/>
<dbReference type="PROSITE" id="PS00710">
    <property type="entry name" value="PGM_PMM"/>
    <property type="match status" value="1"/>
</dbReference>
<dbReference type="GO" id="GO:0000287">
    <property type="term" value="F:magnesium ion binding"/>
    <property type="evidence" value="ECO:0007669"/>
    <property type="project" value="InterPro"/>
</dbReference>
<evidence type="ECO:0000313" key="18">
    <source>
        <dbReference type="Proteomes" id="UP000604046"/>
    </source>
</evidence>
<keyword evidence="10" id="KW-0378">Hydrolase</keyword>
<keyword evidence="6" id="KW-0328">Glycosyltransferase</keyword>
<dbReference type="InterPro" id="IPR001564">
    <property type="entry name" value="Nucleoside_diP_kinase"/>
</dbReference>
<dbReference type="GO" id="GO:0006241">
    <property type="term" value="P:CTP biosynthetic process"/>
    <property type="evidence" value="ECO:0007669"/>
    <property type="project" value="InterPro"/>
</dbReference>
<sequence length="2336" mass="258837">MVLGGDGRYFNKYSLQVVLAMAVANGVSEIWVGQDGLLSTPAMSAVIRTRKGGFIPFGGFLLTASHNPAGVDGDFGIKFNCENGEPAPPKITEKIYKISQSISEYKTCNLPRLDISKCGTTMLGGARVEVFNPVDDHVALLKTVFDFEAIKKLIHRPDFSFFYDCMHGVQGPYAKRVFCDELGAKASCLMNDTPKEDFGGKNSPQKGHADPNLSHSLELMAKLAVNKEGMRLAYDQFPAASFGAGADGDADRNIILGKNCFVSPGDSLAIILQHAQCIPFFRDGVKGCARSLPTTGALDRVAKKKNIPCFVTPTGWKNFGNLMESGTKLPGKTYTPFICGEESFGTSSNHVREKDGMWAAMAWLQILASKNTDPKSPLVGVRDLCREHFKEFGRHYYWRYDFDGLDKDEAEATMKKIVQEGPKMVGKEVKEMKVQSVEDFVYTDPVDGSVTKGEGVVLKFSGEARVVVRLSGTGSSGKASMRLYLEKYESPQGQLDVSALEITKPLLDATMTLTPLPKLLGSSFKEKMETKKLPTQFISWWLGLFEELCQGKKGVVLEKNILPVNALPDLQGLPVGDDSLLSKTVVMRLNGGLGTTMGLDKAKSLLKVKENHTFMDLIVKQVMQIQEKQPLRFMLFNSFSTEADTKEFMKKYPAFHSKWEAVSLKQYMAPKVTDSFAPAKYPKKPNCEWCPPGHGDIYAALLLSGTLDKLLKEGYKYMFVANCDNLGASVNMRLLGHLASSGASMLMEVCIRGEEDKKGGHLARTADGKFTLRESAQVHKQDEKAFENISRHRYFNTNNIWLNLEKLRSALKDGLFKLPLIANEKKLDPTGKDENVSPIPQFTEPKPGAGSTVVQVETAMGAAISLFPDAQAIVVPSDRFLPVKTNAQLAVLRSEAFTVGEDFTLMKAPRPRAPVDPLMKQLPPMLRSFAAMAHAQQLHVEAKPRKVAGVVEVAYTCDGKPISPWHDIPLYSNALNVVFEMPKNSSAIVRVSTGKGNPIKHVVQSGKLAFFDGPIYWNIGILPQTWGNPAISDPTLKVCGNDRPMEVIEIGSAAVVQGMVKEVKPLGLLPVVFQGMVHWKVIGVCLDDPLAKKLQSVKDIDAQCKGVVSGIREWFRWHLVAKGQPLCKMEEVMTKEKAMEVIKRQHEQWRSHTEAKTSGKALKTQGFVNMEVPHSPAPALQQPAEVKAPVKTCKAEESYVTFTKGDPGTKDFQLSFKRQTPESLKAQSAANTTQTPAQKAEVEKIKSVSPWHDFPLNAGPGQFYFVTEIPKMTTAKFEVQLEIEGNPIMQDTKKGKPRHYAGPMFWNYGMLPRTWEDDTEEMDDEEGYTGDGDPLDVVEIGSRQLGLGSVTKVKPLGALAQIDEHDLDWKIIAISLEASSMHAVLFHLFKWAHGESDGHMLGTCWAHAGHMRGTCGAHAGHMLGTCWARAALADPLAAELNDISDVEKKLPGVVSGIREWFRWYKTPDDKAPNKFAYKDKAFGREEAIKVINKCHTTWKKLLDGGSKPGRKWVPGNLSLREKTFAMIKPDAVRKGYVDEVVRRITQAGLKVLRKEERQLTSDEAKNFYVEQQDKFFYAKLVEYMTSGPVVIMELEGVNAVKVWDKLKGPSDLKKVNKEAPQCLRSLFGMDPTRNGFHGSDSISAAARELGFFFHADEFRAKMVKKGMSPAFIKWWMDLYQRLCGGSKGIVRENKILPATDPKPLTQILPASASTLGKTVVMRLNGGLGTSMGLDKAKSLLKVKDEHTFMDLIVKQVMQIQEKQPLRFMLYNSFSTEADTKEFMKKYPSVFASWDKVSLLQGMAPKVDAETYKPAEWPEKPSAEWCPPGHGDIFLTLATTGTLERLLKDGYKYMFVANSDNLGASVDLRMLGHLERSKAPMLMEVCVRGEADRKGGHLARMVQSEKDKKDKKDDQGDKGKDGKESHLSEKGQLTLRESAQVAGADEKDFQDVAKHQYFNTNNIWLNLEKLQEILKKGHLKLPLIANGKRVDPSSKDDPGFEVVQVETAMGAAISLLPGSEAILVPPSRFLPVKNNSQLAVLRGDAYTVGANYTLVRRPQPVCSQPSLKKRLQAVFVTSEAAPFSSTGGLGEAMHGLPKALAQRGNRVMVIAPRYDQYFEGWDTGYWKRIEMGAHKETLHFFHAFVEGVDYVFVDNHMFLGKIPTKTEGRLYGPHANQDFDDNQFRFAYFCRAAVAAIRELPLGGYPYGPESVVVANDWHSAAVPMLIHMEKSANPTAWKDTKVMFWCHDKAFQGNFPRTEDLAEVYGMMPSYLDSITFGKAGTPYISMVASGQRYSDKDVETGRALATSGLAPTPPKEMSWEQAARECEAALAQLRG</sequence>
<dbReference type="InterPro" id="IPR036850">
    <property type="entry name" value="NDK-like_dom_sf"/>
</dbReference>
<comment type="similarity">
    <text evidence="13 14">Belongs to the NDK family.</text>
</comment>
<evidence type="ECO:0000256" key="14">
    <source>
        <dbReference type="RuleBase" id="RU004011"/>
    </source>
</evidence>
<reference evidence="17" key="1">
    <citation type="submission" date="2021-02" db="EMBL/GenBank/DDBJ databases">
        <authorList>
            <person name="Dougan E. K."/>
            <person name="Rhodes N."/>
            <person name="Thang M."/>
            <person name="Chan C."/>
        </authorList>
    </citation>
    <scope>NUCLEOTIDE SEQUENCE</scope>
</reference>
<dbReference type="SUPFAM" id="SSF55957">
    <property type="entry name" value="Phosphoglucomutase, C-terminal domain"/>
    <property type="match status" value="1"/>
</dbReference>
<dbReference type="EMBL" id="CAJNDS010002214">
    <property type="protein sequence ID" value="CAE7377000.1"/>
    <property type="molecule type" value="Genomic_DNA"/>
</dbReference>
<dbReference type="Gene3D" id="3.30.310.50">
    <property type="entry name" value="Alpha-D-phosphohexomutase, C-terminal domain"/>
    <property type="match status" value="1"/>
</dbReference>
<dbReference type="GO" id="GO:0016757">
    <property type="term" value="F:glycosyltransferase activity"/>
    <property type="evidence" value="ECO:0007669"/>
    <property type="project" value="UniProtKB-KW"/>
</dbReference>
<evidence type="ECO:0000256" key="8">
    <source>
        <dbReference type="ARBA" id="ARBA00022695"/>
    </source>
</evidence>
<dbReference type="EC" id="3.6.1.1" evidence="4"/>
<dbReference type="GO" id="GO:0004550">
    <property type="term" value="F:nucleoside diphosphate kinase activity"/>
    <property type="evidence" value="ECO:0007669"/>
    <property type="project" value="InterPro"/>
</dbReference>
<dbReference type="GO" id="GO:0005829">
    <property type="term" value="C:cytosol"/>
    <property type="evidence" value="ECO:0007669"/>
    <property type="project" value="TreeGrafter"/>
</dbReference>
<keyword evidence="18" id="KW-1185">Reference proteome</keyword>
<dbReference type="InterPro" id="IPR005845">
    <property type="entry name" value="A-D-PHexomutase_a/b/a-II"/>
</dbReference>
<dbReference type="Gene3D" id="3.30.70.141">
    <property type="entry name" value="Nucleoside diphosphate kinase-like domain"/>
    <property type="match status" value="1"/>
</dbReference>
<dbReference type="Pfam" id="PF08323">
    <property type="entry name" value="Glyco_transf_5"/>
    <property type="match status" value="1"/>
</dbReference>
<dbReference type="PANTHER" id="PTHR22573:SF2">
    <property type="entry name" value="PHOSPHOGLUCOMUTASE"/>
    <property type="match status" value="1"/>
</dbReference>
<feature type="domain" description="Nucleoside diphosphate kinase-like" evidence="16">
    <location>
        <begin position="1520"/>
        <end position="1660"/>
    </location>
</feature>
<comment type="similarity">
    <text evidence="2">Belongs to the PPase family.</text>
</comment>
<evidence type="ECO:0000256" key="10">
    <source>
        <dbReference type="ARBA" id="ARBA00022801"/>
    </source>
</evidence>
<evidence type="ECO:0000256" key="12">
    <source>
        <dbReference type="ARBA" id="ARBA00023235"/>
    </source>
</evidence>
<dbReference type="SMART" id="SM00562">
    <property type="entry name" value="NDK"/>
    <property type="match status" value="1"/>
</dbReference>
<dbReference type="InterPro" id="IPR045244">
    <property type="entry name" value="PGM"/>
</dbReference>
<dbReference type="InterPro" id="IPR036649">
    <property type="entry name" value="Pyrophosphatase_sf"/>
</dbReference>
<organism evidence="17 18">
    <name type="scientific">Symbiodinium natans</name>
    <dbReference type="NCBI Taxonomy" id="878477"/>
    <lineage>
        <taxon>Eukaryota</taxon>
        <taxon>Sar</taxon>
        <taxon>Alveolata</taxon>
        <taxon>Dinophyceae</taxon>
        <taxon>Suessiales</taxon>
        <taxon>Symbiodiniaceae</taxon>
        <taxon>Symbiodinium</taxon>
    </lineage>
</organism>
<dbReference type="InterPro" id="IPR016066">
    <property type="entry name" value="A-D-PHexomutase_CS"/>
</dbReference>
<dbReference type="GO" id="GO:0006228">
    <property type="term" value="P:UTP biosynthetic process"/>
    <property type="evidence" value="ECO:0007669"/>
    <property type="project" value="InterPro"/>
</dbReference>
<dbReference type="SUPFAM" id="SSF53738">
    <property type="entry name" value="Phosphoglucomutase, first 3 domains"/>
    <property type="match status" value="3"/>
</dbReference>
<dbReference type="InterPro" id="IPR008162">
    <property type="entry name" value="Pyrophosphatase"/>
</dbReference>
<dbReference type="Pfam" id="PF24947">
    <property type="entry name" value="PGM1_C_vert_fung"/>
    <property type="match status" value="1"/>
</dbReference>
<evidence type="ECO:0000256" key="1">
    <source>
        <dbReference type="ARBA" id="ARBA00001946"/>
    </source>
</evidence>
<evidence type="ECO:0000256" key="3">
    <source>
        <dbReference type="ARBA" id="ARBA00010231"/>
    </source>
</evidence>
<dbReference type="GO" id="GO:0070569">
    <property type="term" value="F:uridylyltransferase activity"/>
    <property type="evidence" value="ECO:0007669"/>
    <property type="project" value="InterPro"/>
</dbReference>
<comment type="caution">
    <text evidence="13">Lacks conserved residue(s) required for the propagation of feature annotation.</text>
</comment>
<keyword evidence="5" id="KW-0597">Phosphoprotein</keyword>
<accession>A0A812QI87</accession>